<protein>
    <recommendedName>
        <fullName evidence="4">DUF1409 domain-containing protein</fullName>
    </recommendedName>
</protein>
<evidence type="ECO:0008006" key="4">
    <source>
        <dbReference type="Google" id="ProtNLM"/>
    </source>
</evidence>
<evidence type="ECO:0000256" key="1">
    <source>
        <dbReference type="SAM" id="Coils"/>
    </source>
</evidence>
<feature type="coiled-coil region" evidence="1">
    <location>
        <begin position="64"/>
        <end position="126"/>
    </location>
</feature>
<reference evidence="3" key="1">
    <citation type="journal article" date="2019" name="Nat. Commun.">
        <title>The genome of broomcorn millet.</title>
        <authorList>
            <person name="Zou C."/>
            <person name="Miki D."/>
            <person name="Li D."/>
            <person name="Tang Q."/>
            <person name="Xiao L."/>
            <person name="Rajput S."/>
            <person name="Deng P."/>
            <person name="Jia W."/>
            <person name="Huang R."/>
            <person name="Zhang M."/>
            <person name="Sun Y."/>
            <person name="Hu J."/>
            <person name="Fu X."/>
            <person name="Schnable P.S."/>
            <person name="Li F."/>
            <person name="Zhang H."/>
            <person name="Feng B."/>
            <person name="Zhu X."/>
            <person name="Liu R."/>
            <person name="Schnable J.C."/>
            <person name="Zhu J.-K."/>
            <person name="Zhang H."/>
        </authorList>
    </citation>
    <scope>NUCLEOTIDE SEQUENCE [LARGE SCALE GENOMIC DNA]</scope>
</reference>
<dbReference type="Proteomes" id="UP000275267">
    <property type="component" value="Unassembled WGS sequence"/>
</dbReference>
<keyword evidence="3" id="KW-1185">Reference proteome</keyword>
<dbReference type="Gene3D" id="1.10.287.1490">
    <property type="match status" value="1"/>
</dbReference>
<gene>
    <name evidence="2" type="ORF">C2845_PM03G37150</name>
</gene>
<keyword evidence="1" id="KW-0175">Coiled coil</keyword>
<proteinExistence type="predicted"/>
<dbReference type="SUPFAM" id="SSF46579">
    <property type="entry name" value="Prefoldin"/>
    <property type="match status" value="1"/>
</dbReference>
<sequence>MRTLLQDDIGRLVGDASPIWQLLNDIRGRIPEEATETLEPAAHIESIQTSVFRALRHVADRAQLAKTREEADSYKHQAQDVHQRINFLKNSRPDIVGTIDRLKRRRAELAKEMEQVTKDIAAEEKRLQKLPSVIAGLKQERQNLAREGIRLHRHMPEIPGSADDDQRVLDSADQIRQRAITTIDALLGL</sequence>
<organism evidence="2 3">
    <name type="scientific">Panicum miliaceum</name>
    <name type="common">Proso millet</name>
    <name type="synonym">Broomcorn millet</name>
    <dbReference type="NCBI Taxonomy" id="4540"/>
    <lineage>
        <taxon>Eukaryota</taxon>
        <taxon>Viridiplantae</taxon>
        <taxon>Streptophyta</taxon>
        <taxon>Embryophyta</taxon>
        <taxon>Tracheophyta</taxon>
        <taxon>Spermatophyta</taxon>
        <taxon>Magnoliopsida</taxon>
        <taxon>Liliopsida</taxon>
        <taxon>Poales</taxon>
        <taxon>Poaceae</taxon>
        <taxon>PACMAD clade</taxon>
        <taxon>Panicoideae</taxon>
        <taxon>Panicodae</taxon>
        <taxon>Paniceae</taxon>
        <taxon>Panicinae</taxon>
        <taxon>Panicum</taxon>
        <taxon>Panicum sect. Panicum</taxon>
    </lineage>
</organism>
<name>A0A3L6T6A2_PANMI</name>
<accession>A0A3L6T6A2</accession>
<dbReference type="AlphaFoldDB" id="A0A3L6T6A2"/>
<dbReference type="EMBL" id="PQIB02000002">
    <property type="protein sequence ID" value="RLN33801.1"/>
    <property type="molecule type" value="Genomic_DNA"/>
</dbReference>
<evidence type="ECO:0000313" key="2">
    <source>
        <dbReference type="EMBL" id="RLN33801.1"/>
    </source>
</evidence>
<evidence type="ECO:0000313" key="3">
    <source>
        <dbReference type="Proteomes" id="UP000275267"/>
    </source>
</evidence>
<comment type="caution">
    <text evidence="2">The sequence shown here is derived from an EMBL/GenBank/DDBJ whole genome shotgun (WGS) entry which is preliminary data.</text>
</comment>